<evidence type="ECO:0000256" key="2">
    <source>
        <dbReference type="ARBA" id="ARBA00022475"/>
    </source>
</evidence>
<reference evidence="10" key="1">
    <citation type="journal article" date="2020" name="mSystems">
        <title>Genome- and Community-Level Interaction Insights into Carbon Utilization and Element Cycling Functions of Hydrothermarchaeota in Hydrothermal Sediment.</title>
        <authorList>
            <person name="Zhou Z."/>
            <person name="Liu Y."/>
            <person name="Xu W."/>
            <person name="Pan J."/>
            <person name="Luo Z.H."/>
            <person name="Li M."/>
        </authorList>
    </citation>
    <scope>NUCLEOTIDE SEQUENCE [LARGE SCALE GENOMIC DNA]</scope>
    <source>
        <strain evidence="10">HyVt-96</strain>
    </source>
</reference>
<keyword evidence="3 7" id="KW-0812">Transmembrane</keyword>
<dbReference type="PRINTS" id="PR01437">
    <property type="entry name" value="NUOXDRDTASE4"/>
</dbReference>
<evidence type="ECO:0000256" key="7">
    <source>
        <dbReference type="RuleBase" id="RU000320"/>
    </source>
</evidence>
<accession>A0A7V5LT41</accession>
<dbReference type="InterPro" id="IPR001750">
    <property type="entry name" value="ND/Mrp_TM"/>
</dbReference>
<dbReference type="InterPro" id="IPR003918">
    <property type="entry name" value="NADH_UbQ_OxRdtase"/>
</dbReference>
<dbReference type="GO" id="GO:0005886">
    <property type="term" value="C:plasma membrane"/>
    <property type="evidence" value="ECO:0007669"/>
    <property type="project" value="UniProtKB-SubCell"/>
</dbReference>
<organism evidence="10">
    <name type="scientific">candidate division WOR-3 bacterium</name>
    <dbReference type="NCBI Taxonomy" id="2052148"/>
    <lineage>
        <taxon>Bacteria</taxon>
        <taxon>Bacteria division WOR-3</taxon>
    </lineage>
</organism>
<dbReference type="GO" id="GO:0042773">
    <property type="term" value="P:ATP synthesis coupled electron transport"/>
    <property type="evidence" value="ECO:0007669"/>
    <property type="project" value="InterPro"/>
</dbReference>
<dbReference type="EMBL" id="DRTX01000053">
    <property type="protein sequence ID" value="HHF52905.1"/>
    <property type="molecule type" value="Genomic_DNA"/>
</dbReference>
<dbReference type="GO" id="GO:0016491">
    <property type="term" value="F:oxidoreductase activity"/>
    <property type="evidence" value="ECO:0007669"/>
    <property type="project" value="UniProtKB-KW"/>
</dbReference>
<comment type="subcellular location">
    <subcellularLocation>
        <location evidence="1">Cell membrane</location>
        <topology evidence="1">Multi-pass membrane protein</topology>
    </subcellularLocation>
    <subcellularLocation>
        <location evidence="7">Membrane</location>
        <topology evidence="7">Multi-pass membrane protein</topology>
    </subcellularLocation>
</comment>
<evidence type="ECO:0000256" key="5">
    <source>
        <dbReference type="ARBA" id="ARBA00023002"/>
    </source>
</evidence>
<dbReference type="PANTHER" id="PTHR42682:SF4">
    <property type="entry name" value="NADH-UBIQUINONE_PLASTOQUINONE"/>
    <property type="match status" value="1"/>
</dbReference>
<feature type="non-terminal residue" evidence="10">
    <location>
        <position position="1"/>
    </location>
</feature>
<dbReference type="GO" id="GO:0008137">
    <property type="term" value="F:NADH dehydrogenase (ubiquinone) activity"/>
    <property type="evidence" value="ECO:0007669"/>
    <property type="project" value="InterPro"/>
</dbReference>
<feature type="transmembrane region" description="Helical" evidence="8">
    <location>
        <begin position="12"/>
        <end position="31"/>
    </location>
</feature>
<feature type="domain" description="NADH:quinone oxidoreductase/Mrp antiporter transmembrane" evidence="9">
    <location>
        <begin position="56"/>
        <end position="340"/>
    </location>
</feature>
<feature type="transmembrane region" description="Helical" evidence="8">
    <location>
        <begin position="89"/>
        <end position="107"/>
    </location>
</feature>
<feature type="transmembrane region" description="Helical" evidence="8">
    <location>
        <begin position="254"/>
        <end position="273"/>
    </location>
</feature>
<sequence length="542" mass="60895">FKLHAVAFSPLSWLIGEIVVVIGFLSILASFKEKHSDFYYLSVQFLLAGMLLFVNAYDSITLFLSFELVTLFSFFGIWEGRKESAVKYLIWNLLGAYFIVAAIAILHRFTGSYFMNEIHYLGKAQKLVLFLLLFAGFAVKSALMPFHVWVKDAYRDSPHSFTALLSGAVSKIGIFGYSLIMFYIFAKFFMGEKYLQLTLAWLGGITALFAGIYATTKDDSKELLAYSSISQLGYVVVGIALATPLSISAGAFQFVGHAIFETLLFFTIASVAYRTGTTRMTELGGLIKKMPISFIGLLFGIIALSGIPPTVGFPGKWMLYESLIIEGRILLAAVIFTASITAFLYSFRLVYSIFLGPLPSKYENVKEAPFNFTFPIIVLLIPLLLFGVQPGIILYYIDRFLSIFGLGNIEHGYSYIVTSLGKFNALYVGVVFASAFAFAFIIYLLGGRTRKVHQFDNFTAGEVVDESYKLHYVDDFYLFLEREIKGFLKLRIESLYEWLYKFVDGLGDAVRRLYSGSHGDYIAYLGFTLLLLILIYGGKLWF</sequence>
<keyword evidence="6 8" id="KW-0472">Membrane</keyword>
<feature type="transmembrane region" description="Helical" evidence="8">
    <location>
        <begin position="198"/>
        <end position="216"/>
    </location>
</feature>
<feature type="transmembrane region" description="Helical" evidence="8">
    <location>
        <begin position="521"/>
        <end position="541"/>
    </location>
</feature>
<comment type="caution">
    <text evidence="10">The sequence shown here is derived from an EMBL/GenBank/DDBJ whole genome shotgun (WGS) entry which is preliminary data.</text>
</comment>
<protein>
    <recommendedName>
        <fullName evidence="9">NADH:quinone oxidoreductase/Mrp antiporter transmembrane domain-containing protein</fullName>
    </recommendedName>
</protein>
<dbReference type="Proteomes" id="UP000886050">
    <property type="component" value="Unassembled WGS sequence"/>
</dbReference>
<evidence type="ECO:0000256" key="8">
    <source>
        <dbReference type="SAM" id="Phobius"/>
    </source>
</evidence>
<dbReference type="Pfam" id="PF00361">
    <property type="entry name" value="Proton_antipo_M"/>
    <property type="match status" value="1"/>
</dbReference>
<feature type="transmembrane region" description="Helical" evidence="8">
    <location>
        <begin position="294"/>
        <end position="317"/>
    </location>
</feature>
<evidence type="ECO:0000313" key="10">
    <source>
        <dbReference type="EMBL" id="HHF52905.1"/>
    </source>
</evidence>
<feature type="transmembrane region" description="Helical" evidence="8">
    <location>
        <begin position="223"/>
        <end position="242"/>
    </location>
</feature>
<evidence type="ECO:0000256" key="4">
    <source>
        <dbReference type="ARBA" id="ARBA00022989"/>
    </source>
</evidence>
<feature type="transmembrane region" description="Helical" evidence="8">
    <location>
        <begin position="161"/>
        <end position="186"/>
    </location>
</feature>
<feature type="transmembrane region" description="Helical" evidence="8">
    <location>
        <begin position="329"/>
        <end position="351"/>
    </location>
</feature>
<keyword evidence="4 8" id="KW-1133">Transmembrane helix</keyword>
<evidence type="ECO:0000256" key="1">
    <source>
        <dbReference type="ARBA" id="ARBA00004651"/>
    </source>
</evidence>
<feature type="transmembrane region" description="Helical" evidence="8">
    <location>
        <begin position="38"/>
        <end position="54"/>
    </location>
</feature>
<dbReference type="PANTHER" id="PTHR42682">
    <property type="entry name" value="HYDROGENASE-4 COMPONENT F"/>
    <property type="match status" value="1"/>
</dbReference>
<proteinExistence type="predicted"/>
<keyword evidence="2" id="KW-1003">Cell membrane</keyword>
<dbReference type="InterPro" id="IPR052175">
    <property type="entry name" value="ComplexI-like_HydComp"/>
</dbReference>
<feature type="transmembrane region" description="Helical" evidence="8">
    <location>
        <begin position="372"/>
        <end position="397"/>
    </location>
</feature>
<feature type="transmembrane region" description="Helical" evidence="8">
    <location>
        <begin position="60"/>
        <end position="77"/>
    </location>
</feature>
<evidence type="ECO:0000256" key="6">
    <source>
        <dbReference type="ARBA" id="ARBA00023136"/>
    </source>
</evidence>
<evidence type="ECO:0000259" key="9">
    <source>
        <dbReference type="Pfam" id="PF00361"/>
    </source>
</evidence>
<dbReference type="AlphaFoldDB" id="A0A7V5LT41"/>
<evidence type="ECO:0000256" key="3">
    <source>
        <dbReference type="ARBA" id="ARBA00022692"/>
    </source>
</evidence>
<keyword evidence="5" id="KW-0560">Oxidoreductase</keyword>
<feature type="transmembrane region" description="Helical" evidence="8">
    <location>
        <begin position="425"/>
        <end position="445"/>
    </location>
</feature>
<name>A0A7V5LT41_UNCW3</name>
<gene>
    <name evidence="10" type="ORF">ENL43_00895</name>
</gene>
<feature type="transmembrane region" description="Helical" evidence="8">
    <location>
        <begin position="127"/>
        <end position="149"/>
    </location>
</feature>